<dbReference type="PANTHER" id="PTHR23073">
    <property type="entry name" value="26S PROTEASOME REGULATORY SUBUNIT"/>
    <property type="match status" value="1"/>
</dbReference>
<comment type="caution">
    <text evidence="12">The sequence shown here is derived from an EMBL/GenBank/DDBJ whole genome shotgun (WGS) entry which is preliminary data.</text>
</comment>
<dbReference type="SMART" id="SM00382">
    <property type="entry name" value="AAA"/>
    <property type="match status" value="1"/>
</dbReference>
<dbReference type="OrthoDB" id="1664597at2759"/>
<dbReference type="GO" id="GO:0005634">
    <property type="term" value="C:nucleus"/>
    <property type="evidence" value="ECO:0007669"/>
    <property type="project" value="UniProtKB-SubCell"/>
</dbReference>
<dbReference type="InterPro" id="IPR041569">
    <property type="entry name" value="AAA_lid_3"/>
</dbReference>
<organism evidence="12 13">
    <name type="scientific">Funneliformis geosporum</name>
    <dbReference type="NCBI Taxonomy" id="1117311"/>
    <lineage>
        <taxon>Eukaryota</taxon>
        <taxon>Fungi</taxon>
        <taxon>Fungi incertae sedis</taxon>
        <taxon>Mucoromycota</taxon>
        <taxon>Glomeromycotina</taxon>
        <taxon>Glomeromycetes</taxon>
        <taxon>Glomerales</taxon>
        <taxon>Glomeraceae</taxon>
        <taxon>Funneliformis</taxon>
    </lineage>
</organism>
<evidence type="ECO:0000313" key="12">
    <source>
        <dbReference type="EMBL" id="CAI2171311.1"/>
    </source>
</evidence>
<dbReference type="InterPro" id="IPR050221">
    <property type="entry name" value="26S_Proteasome_ATPase"/>
</dbReference>
<keyword evidence="13" id="KW-1185">Reference proteome</keyword>
<dbReference type="InterPro" id="IPR003593">
    <property type="entry name" value="AAA+_ATPase"/>
</dbReference>
<dbReference type="Pfam" id="PF00004">
    <property type="entry name" value="AAA"/>
    <property type="match status" value="1"/>
</dbReference>
<evidence type="ECO:0000256" key="8">
    <source>
        <dbReference type="ARBA" id="ARBA00023242"/>
    </source>
</evidence>
<dbReference type="FunFam" id="1.10.8.60:FF:000008">
    <property type="entry name" value="26S protease regulatory subunit 10B"/>
    <property type="match status" value="1"/>
</dbReference>
<dbReference type="PROSITE" id="PS00674">
    <property type="entry name" value="AAA"/>
    <property type="match status" value="1"/>
</dbReference>
<dbReference type="Gene3D" id="1.10.8.60">
    <property type="match status" value="1"/>
</dbReference>
<sequence>MATSSSSLDPDRRKKALQDYRKKLLEHREIDAKVKEFRLGLRDLEKQYDKTEEDIKALQSVGQIIGEVLKQLDEERSSSGPRYVVGCRNKVNKEKLKQGTRVALDMTTLTIMRMLPREVDPLVYNMSLEDPGKVNFAGIGGLGEQIRELREVIELPLMNPELFIRVGIKPPKGVLLYGPPGTGKTLLARAVASTLETNFLKVVSSAIVDKYIGESARLIREMFGYAKDHEPCIIFMDEIDAIGGRRFSEGTSADREIQRTLMELLNQMDGFDYLGQTKLIMATNRPDTLDPALLRPGRLDRKIEIPLPNEQGRLEILKIHSAPITKHGDIDYEAIVKLSDGFNGADLRNVCTEAGMFAIREERDYVLQEDFMKAVRKVADAKKLESKLDYEKL</sequence>
<proteinExistence type="inferred from homology"/>
<name>A0A9W4WXP2_9GLOM</name>
<dbReference type="Pfam" id="PF17862">
    <property type="entry name" value="AAA_lid_3"/>
    <property type="match status" value="1"/>
</dbReference>
<dbReference type="GO" id="GO:0005737">
    <property type="term" value="C:cytoplasm"/>
    <property type="evidence" value="ECO:0007669"/>
    <property type="project" value="UniProtKB-SubCell"/>
</dbReference>
<dbReference type="AlphaFoldDB" id="A0A9W4WXP2"/>
<accession>A0A9W4WXP2</accession>
<evidence type="ECO:0000256" key="4">
    <source>
        <dbReference type="ARBA" id="ARBA00022490"/>
    </source>
</evidence>
<dbReference type="GO" id="GO:0016887">
    <property type="term" value="F:ATP hydrolysis activity"/>
    <property type="evidence" value="ECO:0007669"/>
    <property type="project" value="InterPro"/>
</dbReference>
<evidence type="ECO:0000256" key="9">
    <source>
        <dbReference type="RuleBase" id="RU003651"/>
    </source>
</evidence>
<dbReference type="Gene3D" id="2.40.50.140">
    <property type="entry name" value="Nucleic acid-binding proteins"/>
    <property type="match status" value="1"/>
</dbReference>
<keyword evidence="4" id="KW-0963">Cytoplasm</keyword>
<evidence type="ECO:0000256" key="6">
    <source>
        <dbReference type="ARBA" id="ARBA00022840"/>
    </source>
</evidence>
<reference evidence="12" key="1">
    <citation type="submission" date="2022-08" db="EMBL/GenBank/DDBJ databases">
        <authorList>
            <person name="Kallberg Y."/>
            <person name="Tangrot J."/>
            <person name="Rosling A."/>
        </authorList>
    </citation>
    <scope>NUCLEOTIDE SEQUENCE</scope>
    <source>
        <strain evidence="12">Wild A</strain>
    </source>
</reference>
<feature type="domain" description="AAA+ ATPase" evidence="11">
    <location>
        <begin position="170"/>
        <end position="309"/>
    </location>
</feature>
<evidence type="ECO:0000256" key="5">
    <source>
        <dbReference type="ARBA" id="ARBA00022741"/>
    </source>
</evidence>
<dbReference type="FunFam" id="3.40.50.300:FF:000034">
    <property type="entry name" value="26S protease regulatory subunit 10B"/>
    <property type="match status" value="1"/>
</dbReference>
<dbReference type="Gene3D" id="3.40.50.300">
    <property type="entry name" value="P-loop containing nucleotide triphosphate hydrolases"/>
    <property type="match status" value="1"/>
</dbReference>
<comment type="subcellular location">
    <subcellularLocation>
        <location evidence="2">Cytoplasm</location>
    </subcellularLocation>
    <subcellularLocation>
        <location evidence="1">Nucleus</location>
    </subcellularLocation>
</comment>
<evidence type="ECO:0000313" key="13">
    <source>
        <dbReference type="Proteomes" id="UP001153678"/>
    </source>
</evidence>
<evidence type="ECO:0000256" key="2">
    <source>
        <dbReference type="ARBA" id="ARBA00004496"/>
    </source>
</evidence>
<dbReference type="InterPro" id="IPR012340">
    <property type="entry name" value="NA-bd_OB-fold"/>
</dbReference>
<keyword evidence="10" id="KW-0175">Coiled coil</keyword>
<feature type="coiled-coil region" evidence="10">
    <location>
        <begin position="34"/>
        <end position="61"/>
    </location>
</feature>
<dbReference type="InterPro" id="IPR003960">
    <property type="entry name" value="ATPase_AAA_CS"/>
</dbReference>
<dbReference type="InterPro" id="IPR032501">
    <property type="entry name" value="Prot_ATP_ID_OB_2nd"/>
</dbReference>
<comment type="similarity">
    <text evidence="3 9">Belongs to the AAA ATPase family.</text>
</comment>
<evidence type="ECO:0000256" key="10">
    <source>
        <dbReference type="SAM" id="Coils"/>
    </source>
</evidence>
<evidence type="ECO:0000256" key="3">
    <source>
        <dbReference type="ARBA" id="ARBA00006914"/>
    </source>
</evidence>
<dbReference type="Proteomes" id="UP001153678">
    <property type="component" value="Unassembled WGS sequence"/>
</dbReference>
<keyword evidence="5 9" id="KW-0547">Nucleotide-binding</keyword>
<dbReference type="SUPFAM" id="SSF52540">
    <property type="entry name" value="P-loop containing nucleoside triphosphate hydrolases"/>
    <property type="match status" value="1"/>
</dbReference>
<dbReference type="EMBL" id="CAMKVN010000807">
    <property type="protein sequence ID" value="CAI2171311.1"/>
    <property type="molecule type" value="Genomic_DNA"/>
</dbReference>
<evidence type="ECO:0000259" key="11">
    <source>
        <dbReference type="SMART" id="SM00382"/>
    </source>
</evidence>
<protein>
    <submittedName>
        <fullName evidence="12">14752_t:CDS:1</fullName>
    </submittedName>
</protein>
<dbReference type="GO" id="GO:0008540">
    <property type="term" value="C:proteasome regulatory particle, base subcomplex"/>
    <property type="evidence" value="ECO:0007669"/>
    <property type="project" value="UniProtKB-ARBA"/>
</dbReference>
<dbReference type="InterPro" id="IPR003959">
    <property type="entry name" value="ATPase_AAA_core"/>
</dbReference>
<evidence type="ECO:0000256" key="7">
    <source>
        <dbReference type="ARBA" id="ARBA00022942"/>
    </source>
</evidence>
<evidence type="ECO:0000256" key="1">
    <source>
        <dbReference type="ARBA" id="ARBA00004123"/>
    </source>
</evidence>
<dbReference type="Pfam" id="PF16450">
    <property type="entry name" value="Prot_ATP_ID_OB_C"/>
    <property type="match status" value="1"/>
</dbReference>
<dbReference type="GO" id="GO:0005524">
    <property type="term" value="F:ATP binding"/>
    <property type="evidence" value="ECO:0007669"/>
    <property type="project" value="UniProtKB-KW"/>
</dbReference>
<keyword evidence="6 9" id="KW-0067">ATP-binding</keyword>
<gene>
    <name evidence="12" type="ORF">FWILDA_LOCUS5017</name>
</gene>
<dbReference type="InterPro" id="IPR027417">
    <property type="entry name" value="P-loop_NTPase"/>
</dbReference>
<keyword evidence="8" id="KW-0539">Nucleus</keyword>
<keyword evidence="7" id="KW-0647">Proteasome</keyword>